<evidence type="ECO:0000256" key="1">
    <source>
        <dbReference type="SAM" id="MobiDB-lite"/>
    </source>
</evidence>
<protein>
    <submittedName>
        <fullName evidence="3">MMRN2 isoform 6</fullName>
    </submittedName>
</protein>
<sequence>MILSLLFSLGGPLGWGLLGAWAQASSTSLSDLQSSRTPGVWKAEAEDTGKDPVGRIMDSRIPPLLRQEARTGGSALAPPVDLSVAQQPSPLACFPVTGAPTQCPSWSPY</sequence>
<dbReference type="EMBL" id="NBAG03000365">
    <property type="protein sequence ID" value="PNI34919.1"/>
    <property type="molecule type" value="Genomic_DNA"/>
</dbReference>
<evidence type="ECO:0000313" key="3">
    <source>
        <dbReference type="EMBL" id="PNI34919.1"/>
    </source>
</evidence>
<dbReference type="AlphaFoldDB" id="A0A2J8KIR8"/>
<feature type="compositionally biased region" description="Basic and acidic residues" evidence="1">
    <location>
        <begin position="43"/>
        <end position="53"/>
    </location>
</feature>
<reference evidence="3 4" key="1">
    <citation type="submission" date="2017-12" db="EMBL/GenBank/DDBJ databases">
        <title>High-resolution comparative analysis of great ape genomes.</title>
        <authorList>
            <person name="Pollen A."/>
            <person name="Hastie A."/>
            <person name="Hormozdiari F."/>
            <person name="Dougherty M."/>
            <person name="Liu R."/>
            <person name="Chaisson M."/>
            <person name="Hoppe E."/>
            <person name="Hill C."/>
            <person name="Pang A."/>
            <person name="Hillier L."/>
            <person name="Baker C."/>
            <person name="Armstrong J."/>
            <person name="Shendure J."/>
            <person name="Paten B."/>
            <person name="Wilson R."/>
            <person name="Chao H."/>
            <person name="Schneider V."/>
            <person name="Ventura M."/>
            <person name="Kronenberg Z."/>
            <person name="Murali S."/>
            <person name="Gordon D."/>
            <person name="Cantsilieris S."/>
            <person name="Munson K."/>
            <person name="Nelson B."/>
            <person name="Raja A."/>
            <person name="Underwood J."/>
            <person name="Diekhans M."/>
            <person name="Fiddes I."/>
            <person name="Haussler D."/>
            <person name="Eichler E."/>
        </authorList>
    </citation>
    <scope>NUCLEOTIDE SEQUENCE [LARGE SCALE GENOMIC DNA]</scope>
    <source>
        <strain evidence="3">Yerkes chimp pedigree #C0471</strain>
    </source>
</reference>
<evidence type="ECO:0000256" key="2">
    <source>
        <dbReference type="SAM" id="SignalP"/>
    </source>
</evidence>
<organism evidence="3 4">
    <name type="scientific">Pan troglodytes</name>
    <name type="common">Chimpanzee</name>
    <dbReference type="NCBI Taxonomy" id="9598"/>
    <lineage>
        <taxon>Eukaryota</taxon>
        <taxon>Metazoa</taxon>
        <taxon>Chordata</taxon>
        <taxon>Craniata</taxon>
        <taxon>Vertebrata</taxon>
        <taxon>Euteleostomi</taxon>
        <taxon>Mammalia</taxon>
        <taxon>Eutheria</taxon>
        <taxon>Euarchontoglires</taxon>
        <taxon>Primates</taxon>
        <taxon>Haplorrhini</taxon>
        <taxon>Catarrhini</taxon>
        <taxon>Hominidae</taxon>
        <taxon>Pan</taxon>
    </lineage>
</organism>
<feature type="region of interest" description="Disordered" evidence="1">
    <location>
        <begin position="31"/>
        <end position="56"/>
    </location>
</feature>
<feature type="signal peptide" evidence="2">
    <location>
        <begin position="1"/>
        <end position="16"/>
    </location>
</feature>
<feature type="chain" id="PRO_5014367733" evidence="2">
    <location>
        <begin position="17"/>
        <end position="109"/>
    </location>
</feature>
<dbReference type="Proteomes" id="UP000236370">
    <property type="component" value="Unassembled WGS sequence"/>
</dbReference>
<keyword evidence="2" id="KW-0732">Signal</keyword>
<comment type="caution">
    <text evidence="3">The sequence shown here is derived from an EMBL/GenBank/DDBJ whole genome shotgun (WGS) entry which is preliminary data.</text>
</comment>
<evidence type="ECO:0000313" key="4">
    <source>
        <dbReference type="Proteomes" id="UP000236370"/>
    </source>
</evidence>
<proteinExistence type="predicted"/>
<accession>A0A2J8KIR8</accession>
<gene>
    <name evidence="3" type="ORF">CK820_G0038575</name>
</gene>
<name>A0A2J8KIR8_PANTR</name>